<sequence length="319" mass="36084">MKLGLKLATVAIPVPTVYLVIKGQHPKWVKAISVIWAILTALMWIGFSQTENGGELVLFYTLSSLFWFGALNGLFILVKKAISKNKQKDGSAQVDKQSNAIQSSAKTESNNPSRARNAEEVPLTVETLTPRREKALYKLSLQILEDDEVDQEESKKLKAWLHRYPESKEDFRTKELYRTVEDVLEDKVLDSAEALELFALLSDFCDNVEKRESDKESQDKDKALQAQAKKLKAKPKAPFTSTSSYSFLDNLKLGNEYFMSYADTSGKASDRNIILNKVDVNQQDQHYIKAHCLLRNSQRTFRVDRIVALCDVDTGEAIV</sequence>
<evidence type="ECO:0000313" key="4">
    <source>
        <dbReference type="Proteomes" id="UP000235533"/>
    </source>
</evidence>
<evidence type="ECO:0000313" key="3">
    <source>
        <dbReference type="EMBL" id="PMM43980.1"/>
    </source>
</evidence>
<feature type="compositionally biased region" description="Polar residues" evidence="1">
    <location>
        <begin position="94"/>
        <end position="114"/>
    </location>
</feature>
<keyword evidence="2" id="KW-0472">Membrane</keyword>
<comment type="caution">
    <text evidence="3">The sequence shown here is derived from an EMBL/GenBank/DDBJ whole genome shotgun (WGS) entry which is preliminary data.</text>
</comment>
<reference evidence="4" key="1">
    <citation type="submission" date="2016-07" db="EMBL/GenBank/DDBJ databases">
        <title>Nontailed viruses are major unrecognized killers of bacteria in the ocean.</title>
        <authorList>
            <person name="Kauffman K."/>
            <person name="Hussain F."/>
            <person name="Yang J."/>
            <person name="Arevalo P."/>
            <person name="Brown J."/>
            <person name="Cutler M."/>
            <person name="Kelly L."/>
            <person name="Polz M.F."/>
        </authorList>
    </citation>
    <scope>NUCLEOTIDE SEQUENCE [LARGE SCALE GENOMIC DNA]</scope>
    <source>
        <strain evidence="4">10N.261.48.B5</strain>
    </source>
</reference>
<organism evidence="3 4">
    <name type="scientific">Vibrio splendidus</name>
    <dbReference type="NCBI Taxonomy" id="29497"/>
    <lineage>
        <taxon>Bacteria</taxon>
        <taxon>Pseudomonadati</taxon>
        <taxon>Pseudomonadota</taxon>
        <taxon>Gammaproteobacteria</taxon>
        <taxon>Vibrionales</taxon>
        <taxon>Vibrionaceae</taxon>
        <taxon>Vibrio</taxon>
    </lineage>
</organism>
<keyword evidence="2" id="KW-1133">Transmembrane helix</keyword>
<feature type="transmembrane region" description="Helical" evidence="2">
    <location>
        <begin position="57"/>
        <end position="78"/>
    </location>
</feature>
<evidence type="ECO:0008006" key="5">
    <source>
        <dbReference type="Google" id="ProtNLM"/>
    </source>
</evidence>
<dbReference type="AlphaFoldDB" id="A0A2N7JNU4"/>
<proteinExistence type="predicted"/>
<feature type="region of interest" description="Disordered" evidence="1">
    <location>
        <begin position="88"/>
        <end position="124"/>
    </location>
</feature>
<evidence type="ECO:0000256" key="2">
    <source>
        <dbReference type="SAM" id="Phobius"/>
    </source>
</evidence>
<dbReference type="EMBL" id="MCZF01000255">
    <property type="protein sequence ID" value="PMM43980.1"/>
    <property type="molecule type" value="Genomic_DNA"/>
</dbReference>
<keyword evidence="2" id="KW-0812">Transmembrane</keyword>
<dbReference type="Proteomes" id="UP000235533">
    <property type="component" value="Unassembled WGS sequence"/>
</dbReference>
<evidence type="ECO:0000256" key="1">
    <source>
        <dbReference type="SAM" id="MobiDB-lite"/>
    </source>
</evidence>
<gene>
    <name evidence="3" type="ORF">BCT54_05685</name>
</gene>
<name>A0A2N7JNU4_VIBSP</name>
<dbReference type="RefSeq" id="WP_102553012.1">
    <property type="nucleotide sequence ID" value="NZ_MCZF01000255.1"/>
</dbReference>
<feature type="transmembrane region" description="Helical" evidence="2">
    <location>
        <begin position="28"/>
        <end position="45"/>
    </location>
</feature>
<protein>
    <recommendedName>
        <fullName evidence="5">WYL domain-containing protein</fullName>
    </recommendedName>
</protein>
<accession>A0A2N7JNU4</accession>